<gene>
    <name evidence="11" type="ORF">A6A05_13780</name>
</gene>
<name>A0A178ML83_9PROT</name>
<feature type="domain" description="Histidine kinase" evidence="7">
    <location>
        <begin position="406"/>
        <end position="621"/>
    </location>
</feature>
<dbReference type="PROSITE" id="PS50110">
    <property type="entry name" value="RESPONSE_REGULATORY"/>
    <property type="match status" value="1"/>
</dbReference>
<evidence type="ECO:0000313" key="12">
    <source>
        <dbReference type="Proteomes" id="UP000078543"/>
    </source>
</evidence>
<dbReference type="InterPro" id="IPR004358">
    <property type="entry name" value="Sig_transdc_His_kin-like_C"/>
</dbReference>
<comment type="caution">
    <text evidence="11">The sequence shown here is derived from an EMBL/GenBank/DDBJ whole genome shotgun (WGS) entry which is preliminary data.</text>
</comment>
<dbReference type="SMART" id="SM00388">
    <property type="entry name" value="HisKA"/>
    <property type="match status" value="1"/>
</dbReference>
<evidence type="ECO:0000259" key="7">
    <source>
        <dbReference type="PROSITE" id="PS50109"/>
    </source>
</evidence>
<dbReference type="PROSITE" id="PS50112">
    <property type="entry name" value="PAS"/>
    <property type="match status" value="2"/>
</dbReference>
<protein>
    <recommendedName>
        <fullName evidence="2">histidine kinase</fullName>
        <ecNumber evidence="2">2.7.13.3</ecNumber>
    </recommendedName>
</protein>
<evidence type="ECO:0000256" key="1">
    <source>
        <dbReference type="ARBA" id="ARBA00000085"/>
    </source>
</evidence>
<dbReference type="InterPro" id="IPR013655">
    <property type="entry name" value="PAS_fold_3"/>
</dbReference>
<dbReference type="Gene3D" id="3.30.565.10">
    <property type="entry name" value="Histidine kinase-like ATPase, C-terminal domain"/>
    <property type="match status" value="1"/>
</dbReference>
<dbReference type="InterPro" id="IPR001610">
    <property type="entry name" value="PAC"/>
</dbReference>
<dbReference type="SMART" id="SM00448">
    <property type="entry name" value="REC"/>
    <property type="match status" value="1"/>
</dbReference>
<accession>A0A178ML83</accession>
<dbReference type="PROSITE" id="PS50113">
    <property type="entry name" value="PAC"/>
    <property type="match status" value="1"/>
</dbReference>
<dbReference type="SUPFAM" id="SSF55785">
    <property type="entry name" value="PYP-like sensor domain (PAS domain)"/>
    <property type="match status" value="2"/>
</dbReference>
<proteinExistence type="predicted"/>
<evidence type="ECO:0000256" key="6">
    <source>
        <dbReference type="PROSITE-ProRule" id="PRU00169"/>
    </source>
</evidence>
<dbReference type="Pfam" id="PF02518">
    <property type="entry name" value="HATPase_c"/>
    <property type="match status" value="1"/>
</dbReference>
<dbReference type="InterPro" id="IPR000700">
    <property type="entry name" value="PAS-assoc_C"/>
</dbReference>
<feature type="modified residue" description="4-aspartylphosphate" evidence="6">
    <location>
        <position position="59"/>
    </location>
</feature>
<evidence type="ECO:0000256" key="2">
    <source>
        <dbReference type="ARBA" id="ARBA00012438"/>
    </source>
</evidence>
<evidence type="ECO:0000259" key="9">
    <source>
        <dbReference type="PROSITE" id="PS50112"/>
    </source>
</evidence>
<dbReference type="EC" id="2.7.13.3" evidence="2"/>
<dbReference type="Proteomes" id="UP000078543">
    <property type="component" value="Unassembled WGS sequence"/>
</dbReference>
<evidence type="ECO:0000256" key="3">
    <source>
        <dbReference type="ARBA" id="ARBA00022553"/>
    </source>
</evidence>
<dbReference type="NCBIfam" id="TIGR00229">
    <property type="entry name" value="sensory_box"/>
    <property type="match status" value="2"/>
</dbReference>
<evidence type="ECO:0000259" key="8">
    <source>
        <dbReference type="PROSITE" id="PS50110"/>
    </source>
</evidence>
<dbReference type="InterPro" id="IPR036890">
    <property type="entry name" value="HATPase_C_sf"/>
</dbReference>
<dbReference type="SMART" id="SM00086">
    <property type="entry name" value="PAC"/>
    <property type="match status" value="2"/>
</dbReference>
<evidence type="ECO:0000313" key="11">
    <source>
        <dbReference type="EMBL" id="OAN49481.1"/>
    </source>
</evidence>
<dbReference type="SUPFAM" id="SSF47384">
    <property type="entry name" value="Homodimeric domain of signal transducing histidine kinase"/>
    <property type="match status" value="1"/>
</dbReference>
<feature type="domain" description="PAS" evidence="9">
    <location>
        <begin position="268"/>
        <end position="317"/>
    </location>
</feature>
<dbReference type="Pfam" id="PF00512">
    <property type="entry name" value="HisKA"/>
    <property type="match status" value="1"/>
</dbReference>
<dbReference type="Gene3D" id="3.40.50.2300">
    <property type="match status" value="1"/>
</dbReference>
<evidence type="ECO:0000256" key="4">
    <source>
        <dbReference type="ARBA" id="ARBA00022679"/>
    </source>
</evidence>
<dbReference type="CDD" id="cd00082">
    <property type="entry name" value="HisKA"/>
    <property type="match status" value="1"/>
</dbReference>
<feature type="domain" description="PAS" evidence="9">
    <location>
        <begin position="142"/>
        <end position="212"/>
    </location>
</feature>
<dbReference type="InterPro" id="IPR003661">
    <property type="entry name" value="HisK_dim/P_dom"/>
</dbReference>
<dbReference type="InterPro" id="IPR003594">
    <property type="entry name" value="HATPase_dom"/>
</dbReference>
<feature type="domain" description="PAC" evidence="10">
    <location>
        <begin position="215"/>
        <end position="267"/>
    </location>
</feature>
<sequence>MTVDRPLNILVIEDSAADFMLVERHLRRASLDARCRRVDTVADLTAALDDSEWDVVLSDYSMPAMSFGQTLELLRGCRPDLPLILISGGLGEEEAAEWLKRGAWDFVLKGGLARLVPAIERAMRDAAEHRAVREAERAVRDGAFRMRQLIAGLPHPVWTCDPDGTCDFLSERWVAYTGIPAEIQLGYGWLECVHPDDRAGLMAAWNEAVAAGSDFAVEFRLRRHDGAFRWFDTKAVPLRTEDGRIEKWFGSSSDIHEAREGREALRISEARLSAIFHISPAAIAVSRAADGLFFEANETFLSTFGYQRQELIGHTAIEIGMWQNLAVRKAAVAALRSGKQVINREIHLVRKGGAVGEFLFSAALTELNGEECILSVMQDVTDYNATKHHEEELRQSNAELEQFAYVASHDLREPLRMISSYLTLLKRRLGPSLDETGQEFIGYAVDGATRMDALIRDLLEYSRVGRDAVHETVSLATVLEEVRLILGPTLIEVGTELTVAEGLPSVIGYHRDIVRLFQNLIGNAVKYRHPDRVPVISVGWKDDGSSHWIAFVQDNGTGIEAGDFDRVFGIFQRLVPREYCEGTGIGLAVCHKIVDQHHGRIWIESVPGKGSTFFVSLPKAE</sequence>
<dbReference type="Pfam" id="PF13426">
    <property type="entry name" value="PAS_9"/>
    <property type="match status" value="1"/>
</dbReference>
<dbReference type="InterPro" id="IPR011006">
    <property type="entry name" value="CheY-like_superfamily"/>
</dbReference>
<dbReference type="SMART" id="SM00091">
    <property type="entry name" value="PAS"/>
    <property type="match status" value="2"/>
</dbReference>
<dbReference type="SMART" id="SM00387">
    <property type="entry name" value="HATPase_c"/>
    <property type="match status" value="1"/>
</dbReference>
<reference evidence="11 12" key="1">
    <citation type="submission" date="2016-04" db="EMBL/GenBank/DDBJ databases">
        <title>Draft genome sequence of freshwater magnetotactic bacteria Magnetospirillum marisnigri SP-1 and Magnetospirillum moscoviense BB-1.</title>
        <authorList>
            <person name="Koziaeva V."/>
            <person name="Dziuba M.V."/>
            <person name="Ivanov T.M."/>
            <person name="Kuznetsov B."/>
            <person name="Grouzdev D.S."/>
        </authorList>
    </citation>
    <scope>NUCLEOTIDE SEQUENCE [LARGE SCALE GENOMIC DNA]</scope>
    <source>
        <strain evidence="11 12">BB-1</strain>
    </source>
</reference>
<dbReference type="SUPFAM" id="SSF52172">
    <property type="entry name" value="CheY-like"/>
    <property type="match status" value="1"/>
</dbReference>
<dbReference type="CDD" id="cd00156">
    <property type="entry name" value="REC"/>
    <property type="match status" value="1"/>
</dbReference>
<dbReference type="SUPFAM" id="SSF55874">
    <property type="entry name" value="ATPase domain of HSP90 chaperone/DNA topoisomerase II/histidine kinase"/>
    <property type="match status" value="1"/>
</dbReference>
<dbReference type="InterPro" id="IPR001789">
    <property type="entry name" value="Sig_transdc_resp-reg_receiver"/>
</dbReference>
<keyword evidence="3 6" id="KW-0597">Phosphoprotein</keyword>
<keyword evidence="5" id="KW-0418">Kinase</keyword>
<dbReference type="InterPro" id="IPR036097">
    <property type="entry name" value="HisK_dim/P_sf"/>
</dbReference>
<evidence type="ECO:0000259" key="10">
    <source>
        <dbReference type="PROSITE" id="PS50113"/>
    </source>
</evidence>
<dbReference type="Gene3D" id="3.30.450.20">
    <property type="entry name" value="PAS domain"/>
    <property type="match status" value="2"/>
</dbReference>
<dbReference type="InterPro" id="IPR035965">
    <property type="entry name" value="PAS-like_dom_sf"/>
</dbReference>
<comment type="catalytic activity">
    <reaction evidence="1">
        <text>ATP + protein L-histidine = ADP + protein N-phospho-L-histidine.</text>
        <dbReference type="EC" id="2.7.13.3"/>
    </reaction>
</comment>
<keyword evidence="12" id="KW-1185">Reference proteome</keyword>
<feature type="domain" description="Response regulatory" evidence="8">
    <location>
        <begin position="8"/>
        <end position="124"/>
    </location>
</feature>
<dbReference type="EMBL" id="LWQU01000148">
    <property type="protein sequence ID" value="OAN49481.1"/>
    <property type="molecule type" value="Genomic_DNA"/>
</dbReference>
<keyword evidence="4" id="KW-0808">Transferase</keyword>
<dbReference type="PROSITE" id="PS50109">
    <property type="entry name" value="HIS_KIN"/>
    <property type="match status" value="1"/>
</dbReference>
<dbReference type="PANTHER" id="PTHR43304">
    <property type="entry name" value="PHYTOCHROME-LIKE PROTEIN CPH1"/>
    <property type="match status" value="1"/>
</dbReference>
<dbReference type="FunFam" id="3.30.450.20:FF:000099">
    <property type="entry name" value="Sensory box sensor histidine kinase"/>
    <property type="match status" value="1"/>
</dbReference>
<dbReference type="Pfam" id="PF00072">
    <property type="entry name" value="Response_reg"/>
    <property type="match status" value="1"/>
</dbReference>
<dbReference type="InterPro" id="IPR005467">
    <property type="entry name" value="His_kinase_dom"/>
</dbReference>
<dbReference type="InterPro" id="IPR000014">
    <property type="entry name" value="PAS"/>
</dbReference>
<evidence type="ECO:0000256" key="5">
    <source>
        <dbReference type="ARBA" id="ARBA00022777"/>
    </source>
</evidence>
<dbReference type="AlphaFoldDB" id="A0A178ML83"/>
<dbReference type="CDD" id="cd00130">
    <property type="entry name" value="PAS"/>
    <property type="match status" value="2"/>
</dbReference>
<dbReference type="PANTHER" id="PTHR43304:SF1">
    <property type="entry name" value="PAC DOMAIN-CONTAINING PROTEIN"/>
    <property type="match status" value="1"/>
</dbReference>
<dbReference type="GO" id="GO:0000155">
    <property type="term" value="F:phosphorelay sensor kinase activity"/>
    <property type="evidence" value="ECO:0007669"/>
    <property type="project" value="InterPro"/>
</dbReference>
<dbReference type="PRINTS" id="PR00344">
    <property type="entry name" value="BCTRLSENSOR"/>
</dbReference>
<organism evidence="11 12">
    <name type="scientific">Magnetospirillum moscoviense</name>
    <dbReference type="NCBI Taxonomy" id="1437059"/>
    <lineage>
        <taxon>Bacteria</taxon>
        <taxon>Pseudomonadati</taxon>
        <taxon>Pseudomonadota</taxon>
        <taxon>Alphaproteobacteria</taxon>
        <taxon>Rhodospirillales</taxon>
        <taxon>Rhodospirillaceae</taxon>
        <taxon>Magnetospirillum</taxon>
    </lineage>
</organism>
<dbReference type="InterPro" id="IPR052162">
    <property type="entry name" value="Sensor_kinase/Photoreceptor"/>
</dbReference>
<dbReference type="Gene3D" id="1.10.287.130">
    <property type="match status" value="1"/>
</dbReference>
<dbReference type="Pfam" id="PF08447">
    <property type="entry name" value="PAS_3"/>
    <property type="match status" value="1"/>
</dbReference>
<dbReference type="STRING" id="1437059.A6A05_13780"/>